<dbReference type="InterPro" id="IPR020103">
    <property type="entry name" value="PsdUridine_synth_cat_dom_sf"/>
</dbReference>
<dbReference type="PIRSF" id="PIRSF037016">
    <property type="entry name" value="Pseudouridin_synth_euk_prd"/>
    <property type="match status" value="1"/>
</dbReference>
<dbReference type="SUPFAM" id="SSF55120">
    <property type="entry name" value="Pseudouridine synthase"/>
    <property type="match status" value="1"/>
</dbReference>
<dbReference type="GO" id="GO:0001522">
    <property type="term" value="P:pseudouridine synthesis"/>
    <property type="evidence" value="ECO:0007669"/>
    <property type="project" value="InterPro"/>
</dbReference>
<dbReference type="Pfam" id="PF01142">
    <property type="entry name" value="TruD"/>
    <property type="match status" value="1"/>
</dbReference>
<evidence type="ECO:0000256" key="2">
    <source>
        <dbReference type="ARBA" id="ARBA00007953"/>
    </source>
</evidence>
<evidence type="ECO:0000256" key="3">
    <source>
        <dbReference type="ARBA" id="ARBA00023235"/>
    </source>
</evidence>
<reference evidence="7" key="1">
    <citation type="submission" date="2025-08" db="UniProtKB">
        <authorList>
            <consortium name="RefSeq"/>
        </authorList>
    </citation>
    <scope>IDENTIFICATION</scope>
    <source>
        <tissue evidence="7">Sperm</tissue>
    </source>
</reference>
<proteinExistence type="inferred from homology"/>
<dbReference type="PANTHER" id="PTHR13326">
    <property type="entry name" value="TRNA PSEUDOURIDINE SYNTHASE D"/>
    <property type="match status" value="1"/>
</dbReference>
<dbReference type="PROSITE" id="PS50984">
    <property type="entry name" value="TRUD"/>
    <property type="match status" value="1"/>
</dbReference>
<organism evidence="6 7">
    <name type="scientific">Petromyzon marinus</name>
    <name type="common">Sea lamprey</name>
    <dbReference type="NCBI Taxonomy" id="7757"/>
    <lineage>
        <taxon>Eukaryota</taxon>
        <taxon>Metazoa</taxon>
        <taxon>Chordata</taxon>
        <taxon>Craniata</taxon>
        <taxon>Vertebrata</taxon>
        <taxon>Cyclostomata</taxon>
        <taxon>Hyperoartia</taxon>
        <taxon>Petromyzontiformes</taxon>
        <taxon>Petromyzontidae</taxon>
        <taxon>Petromyzon</taxon>
    </lineage>
</organism>
<name>A0AAJ7TR79_PETMA</name>
<dbReference type="Pfam" id="PF25094">
    <property type="entry name" value="R3H_PUS7L"/>
    <property type="match status" value="1"/>
</dbReference>
<dbReference type="GO" id="GO:0003723">
    <property type="term" value="F:RNA binding"/>
    <property type="evidence" value="ECO:0007669"/>
    <property type="project" value="InterPro"/>
</dbReference>
<evidence type="ECO:0000313" key="6">
    <source>
        <dbReference type="Proteomes" id="UP001318040"/>
    </source>
</evidence>
<dbReference type="InterPro" id="IPR042214">
    <property type="entry name" value="TruD_catalytic"/>
</dbReference>
<feature type="region of interest" description="Disordered" evidence="4">
    <location>
        <begin position="667"/>
        <end position="695"/>
    </location>
</feature>
<evidence type="ECO:0000313" key="7">
    <source>
        <dbReference type="RefSeq" id="XP_032822580.1"/>
    </source>
</evidence>
<accession>A0AAJ7TR79</accession>
<dbReference type="InterPro" id="IPR001656">
    <property type="entry name" value="PsdUridine_synth_TruD"/>
</dbReference>
<evidence type="ECO:0000256" key="1">
    <source>
        <dbReference type="ARBA" id="ARBA00001166"/>
    </source>
</evidence>
<dbReference type="InterPro" id="IPR056961">
    <property type="entry name" value="R3H_PUS7L"/>
</dbReference>
<evidence type="ECO:0000259" key="5">
    <source>
        <dbReference type="PROSITE" id="PS50984"/>
    </source>
</evidence>
<dbReference type="RefSeq" id="XP_032822580.1">
    <property type="nucleotide sequence ID" value="XM_032966689.1"/>
</dbReference>
<dbReference type="Pfam" id="PF23943">
    <property type="entry name" value="PUS7L_N"/>
    <property type="match status" value="1"/>
</dbReference>
<feature type="region of interest" description="Disordered" evidence="4">
    <location>
        <begin position="48"/>
        <end position="75"/>
    </location>
</feature>
<dbReference type="InterPro" id="IPR011760">
    <property type="entry name" value="PsdUridine_synth_TruD_insert"/>
</dbReference>
<dbReference type="Proteomes" id="UP001318040">
    <property type="component" value="Chromosome 36"/>
</dbReference>
<dbReference type="InterPro" id="IPR056963">
    <property type="entry name" value="PUS7L_N"/>
</dbReference>
<keyword evidence="6" id="KW-1185">Reference proteome</keyword>
<sequence>MEEDQEGGVDDAQQYYYIGRHPGFCGAIKQSPEDFIVVEIDEHSNRADADHLVPGDGPSSRLVPRAPDPCAPVEAKRPKLESERCINVPAEFVARCDFPAVAGPASAERPLGEGVAEEEVEAEMELEVAESTEQLLQDAKFDYADAHAALEATCEVTGVRNSVLAEDAAEALGEFAAAERAMMMLLPAGERSDAGGLSLGLFPDKETRAEVHRTVRQRFPFLKTITSGTEIKAKADPVYAEFRGLVSEEEADGFFRFVDAKRRDATFTFLADSQRARRAALHHAVTRHFGKVLETKSFSEARGGGGHCTRIVARFKGRRAPSKKRRGTDVEALGSEDLDLIDGGIYTVFTLQKTNMETLGAISMLASELGVLPSDFSYAGTKDKKAVTFQRMVVQKVTPSRLQEAAARLQARGLRVAAAKRAARPLRLGELWGNHFRVTLRGVGAPTATPQPDDAAVRDCVERSVRGVVEHGFINYYGPQRFGASQSIKTDEIGKHLLKGELVHVVTEEEEANEVYTIDQVVLPMPGSSVRYPDNEAGAAYRATLRRDGLADSAFRVAELRVSLPGAYRRLLARPANVSLAWTERGLPGATLLRVGRAGAADAAETAERGSLPGAAGRASCLSSSRAAQGLDLEATESARPASGDGAASDLKSESWASRSCLPAPGGGDDVRFDAEEASAGNGSGVPETSGSEETFAVGSSSSLVITFDLPSSCYATVCLGEMMKREVC</sequence>
<dbReference type="AlphaFoldDB" id="A0AAJ7TR79"/>
<feature type="domain" description="TRUD" evidence="5">
    <location>
        <begin position="431"/>
        <end position="574"/>
    </location>
</feature>
<comment type="catalytic activity">
    <reaction evidence="1">
        <text>a uridine in mRNA = a pseudouridine in mRNA</text>
        <dbReference type="Rhea" id="RHEA:56644"/>
        <dbReference type="Rhea" id="RHEA-COMP:14658"/>
        <dbReference type="Rhea" id="RHEA-COMP:14659"/>
        <dbReference type="ChEBI" id="CHEBI:65314"/>
        <dbReference type="ChEBI" id="CHEBI:65315"/>
    </reaction>
</comment>
<dbReference type="GO" id="GO:0009982">
    <property type="term" value="F:pseudouridine synthase activity"/>
    <property type="evidence" value="ECO:0007669"/>
    <property type="project" value="InterPro"/>
</dbReference>
<dbReference type="PANTHER" id="PTHR13326:SF21">
    <property type="entry name" value="PSEUDOURIDYLATE SYNTHASE PUS7L"/>
    <property type="match status" value="1"/>
</dbReference>
<keyword evidence="3" id="KW-0413">Isomerase</keyword>
<dbReference type="GO" id="GO:0005634">
    <property type="term" value="C:nucleus"/>
    <property type="evidence" value="ECO:0007669"/>
    <property type="project" value="TreeGrafter"/>
</dbReference>
<comment type="similarity">
    <text evidence="2">Belongs to the pseudouridine synthase TruD family.</text>
</comment>
<evidence type="ECO:0000256" key="4">
    <source>
        <dbReference type="SAM" id="MobiDB-lite"/>
    </source>
</evidence>
<gene>
    <name evidence="7" type="primary">PUS7L</name>
</gene>
<protein>
    <submittedName>
        <fullName evidence="7">Pseudouridylate synthase 7 homolog-like protein isoform X2</fullName>
    </submittedName>
</protein>
<dbReference type="Gene3D" id="3.30.2350.20">
    <property type="entry name" value="TruD, catalytic domain"/>
    <property type="match status" value="1"/>
</dbReference>
<dbReference type="CTD" id="83448"/>